<keyword evidence="4" id="KW-0472">Membrane</keyword>
<dbReference type="InterPro" id="IPR030664">
    <property type="entry name" value="SdhA/FrdA/AprA"/>
</dbReference>
<sequence length="125" mass="14564">MVPGYLSPREARGEGEYLLNGIGERFMERYAPTAKDLAGRDVVSRSMNMEIKEEYVDQKKTTSIYSSHIFLQRSFTNVYPALQKQRTYFQALTLLSSPYLYYLPFIIARVAFLRITRPSFFDIIV</sequence>
<keyword evidence="7" id="KW-1185">Reference proteome</keyword>
<proteinExistence type="predicted"/>
<dbReference type="Proteomes" id="UP000824998">
    <property type="component" value="Unassembled WGS sequence"/>
</dbReference>
<evidence type="ECO:0000256" key="2">
    <source>
        <dbReference type="ARBA" id="ARBA00023002"/>
    </source>
</evidence>
<name>A0A9P7YEE8_9HELO</name>
<dbReference type="PANTHER" id="PTHR11632:SF51">
    <property type="entry name" value="SUCCINATE DEHYDROGENASE [UBIQUINONE] FLAVOPROTEIN SUBUNIT, MITOCHONDRIAL"/>
    <property type="match status" value="1"/>
</dbReference>
<dbReference type="GO" id="GO:0009055">
    <property type="term" value="F:electron transfer activity"/>
    <property type="evidence" value="ECO:0007669"/>
    <property type="project" value="TreeGrafter"/>
</dbReference>
<dbReference type="Gene3D" id="3.90.700.10">
    <property type="entry name" value="Succinate dehydrogenase/fumarate reductase flavoprotein, catalytic domain"/>
    <property type="match status" value="1"/>
</dbReference>
<evidence type="ECO:0000313" key="7">
    <source>
        <dbReference type="Proteomes" id="UP000824998"/>
    </source>
</evidence>
<evidence type="ECO:0000313" key="6">
    <source>
        <dbReference type="EMBL" id="KAG9232131.1"/>
    </source>
</evidence>
<dbReference type="AlphaFoldDB" id="A0A9P7YEE8"/>
<dbReference type="GO" id="GO:0008177">
    <property type="term" value="F:succinate dehydrogenase (quinone) activity"/>
    <property type="evidence" value="ECO:0007669"/>
    <property type="project" value="TreeGrafter"/>
</dbReference>
<feature type="transmembrane region" description="Helical" evidence="4">
    <location>
        <begin position="99"/>
        <end position="116"/>
    </location>
</feature>
<dbReference type="GO" id="GO:0006121">
    <property type="term" value="P:mitochondrial electron transport, succinate to ubiquinone"/>
    <property type="evidence" value="ECO:0007669"/>
    <property type="project" value="TreeGrafter"/>
</dbReference>
<keyword evidence="4" id="KW-0812">Transmembrane</keyword>
<dbReference type="Pfam" id="PF00890">
    <property type="entry name" value="FAD_binding_2"/>
    <property type="match status" value="1"/>
</dbReference>
<evidence type="ECO:0000259" key="5">
    <source>
        <dbReference type="Pfam" id="PF00890"/>
    </source>
</evidence>
<dbReference type="GO" id="GO:0005739">
    <property type="term" value="C:mitochondrion"/>
    <property type="evidence" value="ECO:0007669"/>
    <property type="project" value="GOC"/>
</dbReference>
<keyword evidence="2" id="KW-0560">Oxidoreductase</keyword>
<dbReference type="EMBL" id="MU251564">
    <property type="protein sequence ID" value="KAG9232131.1"/>
    <property type="molecule type" value="Genomic_DNA"/>
</dbReference>
<evidence type="ECO:0000256" key="3">
    <source>
        <dbReference type="PIRSR" id="PIRSR630664-50"/>
    </source>
</evidence>
<dbReference type="InterPro" id="IPR027477">
    <property type="entry name" value="Succ_DH/fumarate_Rdtase_cat_sf"/>
</dbReference>
<organism evidence="6 7">
    <name type="scientific">Amylocarpus encephaloides</name>
    <dbReference type="NCBI Taxonomy" id="45428"/>
    <lineage>
        <taxon>Eukaryota</taxon>
        <taxon>Fungi</taxon>
        <taxon>Dikarya</taxon>
        <taxon>Ascomycota</taxon>
        <taxon>Pezizomycotina</taxon>
        <taxon>Leotiomycetes</taxon>
        <taxon>Helotiales</taxon>
        <taxon>Helotiales incertae sedis</taxon>
        <taxon>Amylocarpus</taxon>
    </lineage>
</organism>
<accession>A0A9P7YEE8</accession>
<keyword evidence="4" id="KW-1133">Transmembrane helix</keyword>
<dbReference type="GO" id="GO:0050660">
    <property type="term" value="F:flavin adenine dinucleotide binding"/>
    <property type="evidence" value="ECO:0007669"/>
    <property type="project" value="TreeGrafter"/>
</dbReference>
<evidence type="ECO:0000256" key="4">
    <source>
        <dbReference type="SAM" id="Phobius"/>
    </source>
</evidence>
<keyword evidence="1" id="KW-0285">Flavoprotein</keyword>
<reference evidence="6" key="1">
    <citation type="journal article" date="2021" name="IMA Fungus">
        <title>Genomic characterization of three marine fungi, including Emericellopsis atlantica sp. nov. with signatures of a generalist lifestyle and marine biomass degradation.</title>
        <authorList>
            <person name="Hagestad O.C."/>
            <person name="Hou L."/>
            <person name="Andersen J.H."/>
            <person name="Hansen E.H."/>
            <person name="Altermark B."/>
            <person name="Li C."/>
            <person name="Kuhnert E."/>
            <person name="Cox R.J."/>
            <person name="Crous P.W."/>
            <person name="Spatafora J.W."/>
            <person name="Lail K."/>
            <person name="Amirebrahimi M."/>
            <person name="Lipzen A."/>
            <person name="Pangilinan J."/>
            <person name="Andreopoulos W."/>
            <person name="Hayes R.D."/>
            <person name="Ng V."/>
            <person name="Grigoriev I.V."/>
            <person name="Jackson S.A."/>
            <person name="Sutton T.D.S."/>
            <person name="Dobson A.D.W."/>
            <person name="Rama T."/>
        </authorList>
    </citation>
    <scope>NUCLEOTIDE SEQUENCE</scope>
    <source>
        <strain evidence="6">TRa018bII</strain>
    </source>
</reference>
<comment type="caution">
    <text evidence="6">The sequence shown here is derived from an EMBL/GenBank/DDBJ whole genome shotgun (WGS) entry which is preliminary data.</text>
</comment>
<gene>
    <name evidence="6" type="ORF">BJ875DRAFT_94319</name>
</gene>
<dbReference type="OrthoDB" id="5422153at2759"/>
<dbReference type="InterPro" id="IPR003953">
    <property type="entry name" value="FAD-dep_OxRdtase_2_FAD-bd"/>
</dbReference>
<evidence type="ECO:0000256" key="1">
    <source>
        <dbReference type="ARBA" id="ARBA00022630"/>
    </source>
</evidence>
<dbReference type="PANTHER" id="PTHR11632">
    <property type="entry name" value="SUCCINATE DEHYDROGENASE 2 FLAVOPROTEIN SUBUNIT"/>
    <property type="match status" value="1"/>
</dbReference>
<dbReference type="SUPFAM" id="SSF56425">
    <property type="entry name" value="Succinate dehydrogenase/fumarate reductase flavoprotein, catalytic domain"/>
    <property type="match status" value="1"/>
</dbReference>
<protein>
    <recommendedName>
        <fullName evidence="5">FAD-dependent oxidoreductase 2 FAD-binding domain-containing protein</fullName>
    </recommendedName>
</protein>
<feature type="domain" description="FAD-dependent oxidoreductase 2 FAD-binding" evidence="5">
    <location>
        <begin position="7"/>
        <end position="55"/>
    </location>
</feature>
<feature type="active site" description="Proton acceptor" evidence="3">
    <location>
        <position position="40"/>
    </location>
</feature>